<keyword evidence="7 12" id="KW-0472">Membrane</keyword>
<evidence type="ECO:0000256" key="9">
    <source>
        <dbReference type="ARBA" id="ARBA00029829"/>
    </source>
</evidence>
<dbReference type="Pfam" id="PF13490">
    <property type="entry name" value="zf-HC2"/>
    <property type="match status" value="1"/>
</dbReference>
<comment type="caution">
    <text evidence="15">The sequence shown here is derived from an EMBL/GenBank/DDBJ whole genome shotgun (WGS) entry which is preliminary data.</text>
</comment>
<keyword evidence="4 12" id="KW-0812">Transmembrane</keyword>
<feature type="domain" description="Anti-sigma K factor RskA C-terminal" evidence="13">
    <location>
        <begin position="114"/>
        <end position="246"/>
    </location>
</feature>
<dbReference type="InterPro" id="IPR041916">
    <property type="entry name" value="Anti_sigma_zinc_sf"/>
</dbReference>
<dbReference type="EMBL" id="JAUHPV010000006">
    <property type="protein sequence ID" value="MDN4473497.1"/>
    <property type="molecule type" value="Genomic_DNA"/>
</dbReference>
<evidence type="ECO:0000313" key="15">
    <source>
        <dbReference type="EMBL" id="MDN4473497.1"/>
    </source>
</evidence>
<proteinExistence type="predicted"/>
<evidence type="ECO:0000256" key="4">
    <source>
        <dbReference type="ARBA" id="ARBA00022692"/>
    </source>
</evidence>
<keyword evidence="3" id="KW-1003">Cell membrane</keyword>
<dbReference type="InterPro" id="IPR051474">
    <property type="entry name" value="Anti-sigma-K/W_factor"/>
</dbReference>
<evidence type="ECO:0000256" key="6">
    <source>
        <dbReference type="ARBA" id="ARBA00023015"/>
    </source>
</evidence>
<evidence type="ECO:0000259" key="13">
    <source>
        <dbReference type="Pfam" id="PF10099"/>
    </source>
</evidence>
<evidence type="ECO:0000256" key="11">
    <source>
        <dbReference type="SAM" id="MobiDB-lite"/>
    </source>
</evidence>
<evidence type="ECO:0000256" key="1">
    <source>
        <dbReference type="ARBA" id="ARBA00004167"/>
    </source>
</evidence>
<keyword evidence="5 12" id="KW-1133">Transmembrane helix</keyword>
<evidence type="ECO:0000256" key="3">
    <source>
        <dbReference type="ARBA" id="ARBA00022475"/>
    </source>
</evidence>
<evidence type="ECO:0000256" key="7">
    <source>
        <dbReference type="ARBA" id="ARBA00023136"/>
    </source>
</evidence>
<feature type="domain" description="Putative zinc-finger" evidence="14">
    <location>
        <begin position="6"/>
        <end position="38"/>
    </location>
</feature>
<dbReference type="RefSeq" id="WP_301129093.1">
    <property type="nucleotide sequence ID" value="NZ_JAUHPV010000006.1"/>
</dbReference>
<keyword evidence="16" id="KW-1185">Reference proteome</keyword>
<protein>
    <recommendedName>
        <fullName evidence="10">Regulator of SigK</fullName>
    </recommendedName>
    <alternativeName>
        <fullName evidence="9">Sigma-K anti-sigma factor RskA</fullName>
    </alternativeName>
</protein>
<reference evidence="15" key="1">
    <citation type="submission" date="2023-06" db="EMBL/GenBank/DDBJ databases">
        <title>SYSU T00b26.</title>
        <authorList>
            <person name="Gao L."/>
            <person name="Fang B.-Z."/>
            <person name="Li W.-J."/>
        </authorList>
    </citation>
    <scope>NUCLEOTIDE SEQUENCE</scope>
    <source>
        <strain evidence="15">SYSU T00b26</strain>
    </source>
</reference>
<keyword evidence="8" id="KW-0804">Transcription</keyword>
<dbReference type="InterPro" id="IPR027383">
    <property type="entry name" value="Znf_put"/>
</dbReference>
<feature type="region of interest" description="Disordered" evidence="11">
    <location>
        <begin position="73"/>
        <end position="106"/>
    </location>
</feature>
<gene>
    <name evidence="15" type="ORF">QQX04_10885</name>
</gene>
<dbReference type="PANTHER" id="PTHR37461:SF1">
    <property type="entry name" value="ANTI-SIGMA-K FACTOR RSKA"/>
    <property type="match status" value="1"/>
</dbReference>
<dbReference type="PANTHER" id="PTHR37461">
    <property type="entry name" value="ANTI-SIGMA-K FACTOR RSKA"/>
    <property type="match status" value="1"/>
</dbReference>
<evidence type="ECO:0000259" key="14">
    <source>
        <dbReference type="Pfam" id="PF13490"/>
    </source>
</evidence>
<evidence type="ECO:0000256" key="2">
    <source>
        <dbReference type="ARBA" id="ARBA00004236"/>
    </source>
</evidence>
<evidence type="ECO:0000313" key="16">
    <source>
        <dbReference type="Proteomes" id="UP001172738"/>
    </source>
</evidence>
<dbReference type="Pfam" id="PF10099">
    <property type="entry name" value="RskA_C"/>
    <property type="match status" value="1"/>
</dbReference>
<name>A0ABT8G3A5_9MICO</name>
<keyword evidence="6" id="KW-0805">Transcription regulation</keyword>
<dbReference type="Gene3D" id="1.10.10.1320">
    <property type="entry name" value="Anti-sigma factor, zinc-finger domain"/>
    <property type="match status" value="1"/>
</dbReference>
<evidence type="ECO:0000256" key="8">
    <source>
        <dbReference type="ARBA" id="ARBA00023163"/>
    </source>
</evidence>
<organism evidence="15 16">
    <name type="scientific">Demequina zhanjiangensis</name>
    <dbReference type="NCBI Taxonomy" id="3051659"/>
    <lineage>
        <taxon>Bacteria</taxon>
        <taxon>Bacillati</taxon>
        <taxon>Actinomycetota</taxon>
        <taxon>Actinomycetes</taxon>
        <taxon>Micrococcales</taxon>
        <taxon>Demequinaceae</taxon>
        <taxon>Demequina</taxon>
    </lineage>
</organism>
<dbReference type="InterPro" id="IPR018764">
    <property type="entry name" value="RskA_C"/>
</dbReference>
<feature type="transmembrane region" description="Helical" evidence="12">
    <location>
        <begin position="110"/>
        <end position="132"/>
    </location>
</feature>
<dbReference type="Proteomes" id="UP001172738">
    <property type="component" value="Unassembled WGS sequence"/>
</dbReference>
<comment type="subcellular location">
    <subcellularLocation>
        <location evidence="2">Cell membrane</location>
    </subcellularLocation>
    <subcellularLocation>
        <location evidence="1">Membrane</location>
        <topology evidence="1">Single-pass membrane protein</topology>
    </subcellularLocation>
</comment>
<accession>A0ABT8G3A5</accession>
<sequence length="255" mass="26673">MSDDQSVHALLGAYVVDAVSDIERAAFEDHLSECEDCRAEVASLREVTATLADAEAIDPPPVLKARVMEQISRTPQLTPTPAEPEETDAPAVARESGQDAPATARPRRRVWAPLTAAAATVAVAAVGVALLLPGAEPADTSAMERDVMMVASAPDAHSMDLDLGATHVVVSERMESVALMGAETPMPSDGMEYQLWLLMDDGSTMAGPTFMPDKDGEVMTMMHASLADVSSIAVTVEPMGGSSQPTSDVLAIAGM</sequence>
<evidence type="ECO:0000256" key="5">
    <source>
        <dbReference type="ARBA" id="ARBA00022989"/>
    </source>
</evidence>
<evidence type="ECO:0000256" key="10">
    <source>
        <dbReference type="ARBA" id="ARBA00030803"/>
    </source>
</evidence>
<evidence type="ECO:0000256" key="12">
    <source>
        <dbReference type="SAM" id="Phobius"/>
    </source>
</evidence>